<comment type="caution">
    <text evidence="2">The sequence shown here is derived from an EMBL/GenBank/DDBJ whole genome shotgun (WGS) entry which is preliminary data.</text>
</comment>
<keyword evidence="3" id="KW-1185">Reference proteome</keyword>
<organism evidence="2 3">
    <name type="scientific">Patiriisocius marinus</name>
    <dbReference type="NCBI Taxonomy" id="1397112"/>
    <lineage>
        <taxon>Bacteria</taxon>
        <taxon>Pseudomonadati</taxon>
        <taxon>Bacteroidota</taxon>
        <taxon>Flavobacteriia</taxon>
        <taxon>Flavobacteriales</taxon>
        <taxon>Flavobacteriaceae</taxon>
        <taxon>Patiriisocius</taxon>
    </lineage>
</organism>
<dbReference type="AlphaFoldDB" id="A0A5J4IWF0"/>
<evidence type="ECO:0000313" key="2">
    <source>
        <dbReference type="EMBL" id="GER59186.1"/>
    </source>
</evidence>
<feature type="signal peptide" evidence="1">
    <location>
        <begin position="1"/>
        <end position="25"/>
    </location>
</feature>
<dbReference type="EMBL" id="BKCG01000002">
    <property type="protein sequence ID" value="GER59186.1"/>
    <property type="molecule type" value="Genomic_DNA"/>
</dbReference>
<dbReference type="OrthoDB" id="6502305at2"/>
<keyword evidence="1" id="KW-0732">Signal</keyword>
<dbReference type="InterPro" id="IPR011050">
    <property type="entry name" value="Pectin_lyase_fold/virulence"/>
</dbReference>
<dbReference type="SUPFAM" id="SSF51126">
    <property type="entry name" value="Pectin lyase-like"/>
    <property type="match status" value="1"/>
</dbReference>
<gene>
    <name evidence="2" type="ORF">ULMA_12940</name>
</gene>
<proteinExistence type="predicted"/>
<dbReference type="Proteomes" id="UP000326509">
    <property type="component" value="Unassembled WGS sequence"/>
</dbReference>
<name>A0A5J4IWF0_9FLAO</name>
<evidence type="ECO:0000313" key="3">
    <source>
        <dbReference type="Proteomes" id="UP000326509"/>
    </source>
</evidence>
<accession>A0A5J4IWF0</accession>
<reference evidence="2 3" key="1">
    <citation type="submission" date="2019-08" db="EMBL/GenBank/DDBJ databases">
        <title>Draft genome sequence of Ulvibacter marinus type strain NBRC 109484.</title>
        <authorList>
            <person name="Kawano K."/>
            <person name="Ushijima N."/>
            <person name="Kihara M."/>
            <person name="Itoh H."/>
        </authorList>
    </citation>
    <scope>NUCLEOTIDE SEQUENCE [LARGE SCALE GENOMIC DNA]</scope>
    <source>
        <strain evidence="2 3">NBRC 109484</strain>
    </source>
</reference>
<dbReference type="RefSeq" id="WP_151673254.1">
    <property type="nucleotide sequence ID" value="NZ_BKCG01000002.1"/>
</dbReference>
<evidence type="ECO:0000256" key="1">
    <source>
        <dbReference type="SAM" id="SignalP"/>
    </source>
</evidence>
<feature type="chain" id="PRO_5023814483" evidence="1">
    <location>
        <begin position="26"/>
        <end position="612"/>
    </location>
</feature>
<protein>
    <submittedName>
        <fullName evidence="2">Uncharacterized protein</fullName>
    </submittedName>
</protein>
<sequence length="612" mass="67280">MNLISLLSRFFIITSLIFLSNCSSAVPSIVQTDENNIPKTVPSTAIPKNVPIAGSTMQEINASVYGCKGDGVQLNDFSLSGNVLTSSSASFSSLDTGKTVSIANAGENGEHLLSTIKTIISPNKVLLTNKAASNVLNVMGSYGTDNIRFIQKAVDAAIAQQKTLRFDPGVFLIGDYNINTKTSVIKIAINNPGDNVVIVGSGKHKTIFRELDGKTQRKGRYTKIFYHYLKDSPNVGAIVLSDFSLDKNGRSLTKNPESIYTWEQAHAWSWAGHKNGAEFIDSIHISNIEIVDKIGGGINFSSSGTRVNHFTLEKISESRFKSNTNEVFYAARGDLEISCFSDDIVIKNVDLTYVQLEPVRSKKSTLENNRYCEVTDSSIDTIEYTEDGIEGLGVNVLKMNNITTKNFRNHGVEFLVENSTISAPHTINSINGNFVNCKFLLKYDASENKVKPINATYFRNISSNNSITFSNCEFIIDSELTTIKPKGYALFSSSKISDILINEITVDNCTFDKRLQSSINAYANGKWTIKNSTLAGSSVAIQAGGYEEYYSEVNLSNNNYSQVLDNAKLLNINNHNSLWKVKGSEKNKNFSSRIISKGKVGSLKNQNTLKIN</sequence>